<gene>
    <name evidence="1" type="ORF">C4B59_07940</name>
</gene>
<evidence type="ECO:0000313" key="2">
    <source>
        <dbReference type="Proteomes" id="UP000248329"/>
    </source>
</evidence>
<name>A0AC61L385_9EURY</name>
<accession>A0AC61L385</accession>
<evidence type="ECO:0000313" key="1">
    <source>
        <dbReference type="EMBL" id="PXF60748.1"/>
    </source>
</evidence>
<reference evidence="1" key="1">
    <citation type="submission" date="2018-01" db="EMBL/GenBank/DDBJ databases">
        <authorList>
            <person name="Krukenberg V."/>
        </authorList>
    </citation>
    <scope>NUCLEOTIDE SEQUENCE</scope>
    <source>
        <strain evidence="1">E20ANME2</strain>
    </source>
</reference>
<comment type="caution">
    <text evidence="1">The sequence shown here is derived from an EMBL/GenBank/DDBJ whole genome shotgun (WGS) entry which is preliminary data.</text>
</comment>
<protein>
    <submittedName>
        <fullName evidence="1">Uncharacterized protein</fullName>
    </submittedName>
</protein>
<sequence length="169" mass="19283">MGGNGMKVIMDSDSLIKLTKAKAKETVLKNIEVHIPPKVFEEVVKIPKEEGYPDAFLIEENLKRGLLAIGKSGEDQHVEEMITRLRIGYSEADVFRLYKSGSFDIISSDDRRFLKIIDALDVPYIIPSALIVYLLDKNILSRADAKMYINNLKKMISEEEYYLAIREVE</sequence>
<proteinExistence type="predicted"/>
<dbReference type="EMBL" id="PQXF01000012">
    <property type="protein sequence ID" value="PXF60748.1"/>
    <property type="molecule type" value="Genomic_DNA"/>
</dbReference>
<organism evidence="1 2">
    <name type="scientific">Candidatus Methanogaster sp</name>
    <dbReference type="NCBI Taxonomy" id="3386292"/>
    <lineage>
        <taxon>Archaea</taxon>
        <taxon>Methanobacteriati</taxon>
        <taxon>Methanobacteriota</taxon>
        <taxon>Stenosarchaea group</taxon>
        <taxon>Methanomicrobia</taxon>
        <taxon>Methanosarcinales</taxon>
        <taxon>ANME-2 cluster</taxon>
        <taxon>Candidatus Methanogasteraceae</taxon>
        <taxon>Candidatus Methanogaster</taxon>
    </lineage>
</organism>
<dbReference type="Proteomes" id="UP000248329">
    <property type="component" value="Unassembled WGS sequence"/>
</dbReference>